<accession>A0ABS2QLB6</accession>
<comment type="caution">
    <text evidence="2">The sequence shown here is derived from an EMBL/GenBank/DDBJ whole genome shotgun (WGS) entry which is preliminary data.</text>
</comment>
<evidence type="ECO:0000313" key="2">
    <source>
        <dbReference type="EMBL" id="MBM7693897.1"/>
    </source>
</evidence>
<organism evidence="2 3">
    <name type="scientific">Peribacillus deserti</name>
    <dbReference type="NCBI Taxonomy" id="673318"/>
    <lineage>
        <taxon>Bacteria</taxon>
        <taxon>Bacillati</taxon>
        <taxon>Bacillota</taxon>
        <taxon>Bacilli</taxon>
        <taxon>Bacillales</taxon>
        <taxon>Bacillaceae</taxon>
        <taxon>Peribacillus</taxon>
    </lineage>
</organism>
<dbReference type="RefSeq" id="WP_204545067.1">
    <property type="nucleotide sequence ID" value="NZ_JAFBFI010000016.1"/>
</dbReference>
<feature type="domain" description="Amidohydrolase 3" evidence="1">
    <location>
        <begin position="45"/>
        <end position="524"/>
    </location>
</feature>
<gene>
    <name evidence="2" type="ORF">JOC77_003341</name>
</gene>
<dbReference type="SUPFAM" id="SSF51338">
    <property type="entry name" value="Composite domain of metallo-dependent hydrolases"/>
    <property type="match status" value="1"/>
</dbReference>
<evidence type="ECO:0000313" key="3">
    <source>
        <dbReference type="Proteomes" id="UP000823486"/>
    </source>
</evidence>
<reference evidence="2 3" key="1">
    <citation type="submission" date="2021-01" db="EMBL/GenBank/DDBJ databases">
        <title>Genomic Encyclopedia of Type Strains, Phase IV (KMG-IV): sequencing the most valuable type-strain genomes for metagenomic binning, comparative biology and taxonomic classification.</title>
        <authorList>
            <person name="Goeker M."/>
        </authorList>
    </citation>
    <scope>NUCLEOTIDE SEQUENCE [LARGE SCALE GENOMIC DNA]</scope>
    <source>
        <strain evidence="2 3">DSM 105482</strain>
    </source>
</reference>
<name>A0ABS2QLB6_9BACI</name>
<protein>
    <submittedName>
        <fullName evidence="2">Amidohydrolase YtcJ</fullName>
    </submittedName>
</protein>
<dbReference type="InterPro" id="IPR011059">
    <property type="entry name" value="Metal-dep_hydrolase_composite"/>
</dbReference>
<dbReference type="Gene3D" id="3.20.20.140">
    <property type="entry name" value="Metal-dependent hydrolases"/>
    <property type="match status" value="1"/>
</dbReference>
<dbReference type="EMBL" id="JAFBFI010000016">
    <property type="protein sequence ID" value="MBM7693897.1"/>
    <property type="molecule type" value="Genomic_DNA"/>
</dbReference>
<dbReference type="InterPro" id="IPR033932">
    <property type="entry name" value="YtcJ-like"/>
</dbReference>
<dbReference type="Gene3D" id="3.10.310.70">
    <property type="match status" value="1"/>
</dbReference>
<evidence type="ECO:0000259" key="1">
    <source>
        <dbReference type="Pfam" id="PF07969"/>
    </source>
</evidence>
<proteinExistence type="predicted"/>
<keyword evidence="3" id="KW-1185">Reference proteome</keyword>
<dbReference type="Pfam" id="PF07969">
    <property type="entry name" value="Amidohydro_3"/>
    <property type="match status" value="1"/>
</dbReference>
<dbReference type="InterPro" id="IPR013108">
    <property type="entry name" value="Amidohydro_3"/>
</dbReference>
<dbReference type="CDD" id="cd01300">
    <property type="entry name" value="YtcJ_like"/>
    <property type="match status" value="1"/>
</dbReference>
<dbReference type="PANTHER" id="PTHR22642">
    <property type="entry name" value="IMIDAZOLONEPROPIONASE"/>
    <property type="match status" value="1"/>
</dbReference>
<sequence>MKNMYINGRIFTANPYQPYADAMVVEKGKILWIGEGGSIDLSEGKIVDLMGKRVLPGFVDAHMHAFMLAETMNQIPCTPPEIRSITQMLTKITLKKDQQGEDQWIYGWGFDEGKMDEKRLPTRWELDTVCPDIPVVITRSCAHVCVVNSYALKLAGIDHSTPDPEGGSIDRDEKGAPTGVLREEAAMSLVTSLKPPSSFEQNCEMLAELSNELSRYGITSVTEMMSNHGFYEMFKAAQEKGFRQKTVLYYLWDEIIKKPELADSQLNVDQTVFIGGVKLFADGSITGRTAWVSPSYLGKEEQFGLSIATKEAIIDACDYARKMGIQVSVHAMGEQAIQLTAGLFSNKEPWLLNGPSFRLEHASLSSQEILELARTFNIALIPQPIFFFAEIEGYLSNLGIERTRLSYPVKSMLEKGVSVCLSSDAPATAWAVPHNPFIGIKAAVTRKAYDGTDLGSKERINIQEAIALYTRTAAEICRLPSTGMLAPEYCADFIVLNKDILKVPHDEIDLLSVEQTYINGEIVFSK</sequence>
<dbReference type="PANTHER" id="PTHR22642:SF2">
    <property type="entry name" value="PROTEIN LONG AFTER FAR-RED 3"/>
    <property type="match status" value="1"/>
</dbReference>
<dbReference type="InterPro" id="IPR032466">
    <property type="entry name" value="Metal_Hydrolase"/>
</dbReference>
<dbReference type="Gene3D" id="2.30.40.10">
    <property type="entry name" value="Urease, subunit C, domain 1"/>
    <property type="match status" value="1"/>
</dbReference>
<dbReference type="Proteomes" id="UP000823486">
    <property type="component" value="Unassembled WGS sequence"/>
</dbReference>
<dbReference type="SUPFAM" id="SSF51556">
    <property type="entry name" value="Metallo-dependent hydrolases"/>
    <property type="match status" value="1"/>
</dbReference>